<dbReference type="Pfam" id="PF23374">
    <property type="entry name" value="Fn3_arc"/>
    <property type="match status" value="1"/>
</dbReference>
<dbReference type="AlphaFoldDB" id="A0A4D6HEN8"/>
<evidence type="ECO:0000313" key="7">
    <source>
        <dbReference type="Proteomes" id="UP000296706"/>
    </source>
</evidence>
<keyword evidence="7" id="KW-1185">Reference proteome</keyword>
<evidence type="ECO:0000259" key="5">
    <source>
        <dbReference type="Pfam" id="PF23379"/>
    </source>
</evidence>
<protein>
    <submittedName>
        <fullName evidence="6">Uncharacterized protein</fullName>
    </submittedName>
</protein>
<dbReference type="EMBL" id="CP031310">
    <property type="protein sequence ID" value="QCC51512.1"/>
    <property type="molecule type" value="Genomic_DNA"/>
</dbReference>
<reference evidence="6 7" key="1">
    <citation type="journal article" date="2019" name="Nat. Commun.">
        <title>A new type of DNA phosphorothioation-based antiviral system in archaea.</title>
        <authorList>
            <person name="Xiong L."/>
            <person name="Liu S."/>
            <person name="Chen S."/>
            <person name="Xiao Y."/>
            <person name="Zhu B."/>
            <person name="Gao Y."/>
            <person name="Zhang Y."/>
            <person name="Chen B."/>
            <person name="Luo J."/>
            <person name="Deng Z."/>
            <person name="Chen X."/>
            <person name="Wang L."/>
            <person name="Chen S."/>
        </authorList>
    </citation>
    <scope>NUCLEOTIDE SEQUENCE [LARGE SCALE GENOMIC DNA]</scope>
    <source>
        <strain evidence="6 7">CBA1105</strain>
    </source>
</reference>
<dbReference type="KEGG" id="hsn:DV733_09775"/>
<proteinExistence type="predicted"/>
<dbReference type="Pfam" id="PF23379">
    <property type="entry name" value="DUF7096"/>
    <property type="match status" value="1"/>
</dbReference>
<organism evidence="6 7">
    <name type="scientific">Halapricum salinum</name>
    <dbReference type="NCBI Taxonomy" id="1457250"/>
    <lineage>
        <taxon>Archaea</taxon>
        <taxon>Methanobacteriati</taxon>
        <taxon>Methanobacteriota</taxon>
        <taxon>Stenosarchaea group</taxon>
        <taxon>Halobacteria</taxon>
        <taxon>Halobacteriales</taxon>
        <taxon>Haloarculaceae</taxon>
        <taxon>Halapricum</taxon>
    </lineage>
</organism>
<evidence type="ECO:0000256" key="1">
    <source>
        <dbReference type="SAM" id="Coils"/>
    </source>
</evidence>
<dbReference type="InterPro" id="IPR055520">
    <property type="entry name" value="DUF7094"/>
</dbReference>
<evidence type="ECO:0000259" key="4">
    <source>
        <dbReference type="Pfam" id="PF23375"/>
    </source>
</evidence>
<sequence>MSPHSARRPLALLVGIVLVVGAVPVLSSGALSPQPSDVTADPAASAVPPSIAQSNETTNYLQVPDGDVRTSSIERASVDVTAATRIGADELEVQLAVETFRERFDSAETEANRTAAVRDLVQSLDRQTEQLQRTQATELERYNDGEISSKQFLSTLARLDATAEEIRAAADAVEAEEENTLDYTTPPALGNRLRSFDARLLPVEGKIRNVELQSAVQGSTQSPPLYVETGDRGVVLATIVNNNYAREAFNSTAFNPGGQSNLTIYRDALDRMDVLYPWTMDPANRNGAPRVDTLWNTSVFSVTTQHRHGSLNVFLDASTTNVFREDQTRDLDAIPSETVATNTSVIVELSVNTTHETGPLRVDLTRPGTTSPVDGEVYVDGTFVGTTGSDGTLWTIDTRGETTVRVETDDGVLSARIPVNATAG</sequence>
<dbReference type="GeneID" id="39848153"/>
<dbReference type="OrthoDB" id="201701at2157"/>
<dbReference type="InterPro" id="IPR055522">
    <property type="entry name" value="DUF7096"/>
</dbReference>
<evidence type="ECO:0000259" key="3">
    <source>
        <dbReference type="Pfam" id="PF23374"/>
    </source>
</evidence>
<dbReference type="STRING" id="1457250.GCA_000755225_00944"/>
<evidence type="ECO:0000313" key="6">
    <source>
        <dbReference type="EMBL" id="QCC51512.1"/>
    </source>
</evidence>
<dbReference type="Pfam" id="PF23375">
    <property type="entry name" value="DUF7094"/>
    <property type="match status" value="1"/>
</dbReference>
<feature type="region of interest" description="Disordered" evidence="2">
    <location>
        <begin position="31"/>
        <end position="56"/>
    </location>
</feature>
<name>A0A4D6HEN8_9EURY</name>
<evidence type="ECO:0000256" key="2">
    <source>
        <dbReference type="SAM" id="MobiDB-lite"/>
    </source>
</evidence>
<accession>A0A4D6HEN8</accession>
<keyword evidence="1" id="KW-0175">Coiled coil</keyword>
<feature type="domain" description="Fibronectin-III type-like" evidence="3">
    <location>
        <begin position="339"/>
        <end position="414"/>
    </location>
</feature>
<feature type="coiled-coil region" evidence="1">
    <location>
        <begin position="117"/>
        <end position="179"/>
    </location>
</feature>
<dbReference type="InterPro" id="IPR056397">
    <property type="entry name" value="Fn3_arc"/>
</dbReference>
<dbReference type="RefSeq" id="WP_049994877.1">
    <property type="nucleotide sequence ID" value="NZ_CP031310.1"/>
</dbReference>
<feature type="domain" description="DUF7096" evidence="5">
    <location>
        <begin position="8"/>
        <end position="220"/>
    </location>
</feature>
<gene>
    <name evidence="6" type="ORF">DV733_09775</name>
</gene>
<feature type="domain" description="DUF7094" evidence="4">
    <location>
        <begin position="226"/>
        <end position="335"/>
    </location>
</feature>
<dbReference type="Proteomes" id="UP000296706">
    <property type="component" value="Chromosome"/>
</dbReference>